<dbReference type="Proteomes" id="UP000521943">
    <property type="component" value="Unassembled WGS sequence"/>
</dbReference>
<proteinExistence type="predicted"/>
<dbReference type="Gene3D" id="3.40.50.300">
    <property type="entry name" value="P-loop containing nucleotide triphosphate hydrolases"/>
    <property type="match status" value="1"/>
</dbReference>
<dbReference type="EMBL" id="JACGCI010000117">
    <property type="protein sequence ID" value="KAF6744620.1"/>
    <property type="molecule type" value="Genomic_DNA"/>
</dbReference>
<gene>
    <name evidence="2" type="ORF">DFP72DRAFT_928271</name>
</gene>
<protein>
    <recommendedName>
        <fullName evidence="4">G domain-containing protein</fullName>
    </recommendedName>
</protein>
<keyword evidence="3" id="KW-1185">Reference proteome</keyword>
<feature type="region of interest" description="Disordered" evidence="1">
    <location>
        <begin position="242"/>
        <end position="275"/>
    </location>
</feature>
<reference evidence="2 3" key="1">
    <citation type="submission" date="2020-07" db="EMBL/GenBank/DDBJ databases">
        <title>Comparative genomics of pyrophilous fungi reveals a link between fire events and developmental genes.</title>
        <authorList>
            <consortium name="DOE Joint Genome Institute"/>
            <person name="Steindorff A.S."/>
            <person name="Carver A."/>
            <person name="Calhoun S."/>
            <person name="Stillman K."/>
            <person name="Liu H."/>
            <person name="Lipzen A."/>
            <person name="Pangilinan J."/>
            <person name="Labutti K."/>
            <person name="Bruns T.D."/>
            <person name="Grigoriev I.V."/>
        </authorList>
    </citation>
    <scope>NUCLEOTIDE SEQUENCE [LARGE SCALE GENOMIC DNA]</scope>
    <source>
        <strain evidence="2 3">CBS 144469</strain>
    </source>
</reference>
<evidence type="ECO:0000313" key="3">
    <source>
        <dbReference type="Proteomes" id="UP000521943"/>
    </source>
</evidence>
<name>A0A8H6LVX3_9AGAR</name>
<evidence type="ECO:0008006" key="4">
    <source>
        <dbReference type="Google" id="ProtNLM"/>
    </source>
</evidence>
<dbReference type="InterPro" id="IPR027417">
    <property type="entry name" value="P-loop_NTPase"/>
</dbReference>
<accession>A0A8H6LVX3</accession>
<organism evidence="2 3">
    <name type="scientific">Ephemerocybe angulata</name>
    <dbReference type="NCBI Taxonomy" id="980116"/>
    <lineage>
        <taxon>Eukaryota</taxon>
        <taxon>Fungi</taxon>
        <taxon>Dikarya</taxon>
        <taxon>Basidiomycota</taxon>
        <taxon>Agaricomycotina</taxon>
        <taxon>Agaricomycetes</taxon>
        <taxon>Agaricomycetidae</taxon>
        <taxon>Agaricales</taxon>
        <taxon>Agaricineae</taxon>
        <taxon>Psathyrellaceae</taxon>
        <taxon>Ephemerocybe</taxon>
    </lineage>
</organism>
<comment type="caution">
    <text evidence="2">The sequence shown here is derived from an EMBL/GenBank/DDBJ whole genome shotgun (WGS) entry which is preliminary data.</text>
</comment>
<dbReference type="SUPFAM" id="SSF52540">
    <property type="entry name" value="P-loop containing nucleoside triphosphate hydrolases"/>
    <property type="match status" value="1"/>
</dbReference>
<evidence type="ECO:0000256" key="1">
    <source>
        <dbReference type="SAM" id="MobiDB-lite"/>
    </source>
</evidence>
<sequence>MGMAKAGKSYFISKLLKEVGSEEEVQIGYGLSPCTRQLQAFEIDGLSSDNPTLKGRRVLIVDTPGFCDETPTDYNILTGIVDWLDNSREKGDALGGAIYVHDISLDDFSRPVRENLEVFERMCGRAFLGKVVFMTTKWDRAQDGRDFKAMENKLQVGFWKGMIDGGARTMRLNDEDEGGSALHIVTDLLKHVASPDNEASLDELMQVQREVVGHKPFILAETGAGRVMQDRLAARMQALQDEPRNLAGEANSKRGKPQSKSFSRFFRGGRRFTGA</sequence>
<evidence type="ECO:0000313" key="2">
    <source>
        <dbReference type="EMBL" id="KAF6744620.1"/>
    </source>
</evidence>
<dbReference type="AlphaFoldDB" id="A0A8H6LVX3"/>
<dbReference type="OrthoDB" id="8954335at2759"/>